<feature type="chain" id="PRO_5014896262" description="TPM domain-containing protein" evidence="3">
    <location>
        <begin position="27"/>
        <end position="498"/>
    </location>
</feature>
<keyword evidence="2" id="KW-0812">Transmembrane</keyword>
<keyword evidence="2" id="KW-1133">Transmembrane helix</keyword>
<proteinExistence type="predicted"/>
<feature type="compositionally biased region" description="Low complexity" evidence="1">
    <location>
        <begin position="462"/>
        <end position="486"/>
    </location>
</feature>
<protein>
    <recommendedName>
        <fullName evidence="4">TPM domain-containing protein</fullName>
    </recommendedName>
</protein>
<dbReference type="Proteomes" id="UP000228535">
    <property type="component" value="Unassembled WGS sequence"/>
</dbReference>
<gene>
    <name evidence="5" type="ORF">CLV45_3920</name>
</gene>
<sequence>MLLRCFLFRLLFLLLLLGPAARPAAAQDADYLTRLPDPKTLGESYVSDPDHLLQPATVQELNATLRPLDQSGRAHIDVVLTRSIGEEVPKTAATALFNRWKIGDKDKNNGLLLLVVDDQHRVEFETGYGLEADVPDVVCFRIQQRYMIPYLRGGQYDEAVRQGVAALIRQLSTGHFALPDSAEAQLPPTLADEPHVEMLTEAAAPADPTAWSGAEIAGVMAAALLLVAASLALVLRKHTPRGFAPIMVLGLVLILGLMGLVAGTSWPVAPGLLMALGYAWPLLGAHVYLRLLNRQLRAEASPTASRHARYNLLEEAHHGLGWLRFVFPLTLAWYWRGYWRRLAQLREEPYACPACATPMHRLDETQDDAALRPGQIAEEQIAAIDYDAWQCPACEELLILSYPNLSTDAKSCPKCHNRTLQPQPDEEVRAATTSHGGWGWHVHECAFCHHVKKQKYSTAKLSSSSSSSSSSSFSSGSSSSSSSSSGGSSGGGGAGSSW</sequence>
<feature type="signal peptide" evidence="3">
    <location>
        <begin position="1"/>
        <end position="26"/>
    </location>
</feature>
<reference evidence="5 6" key="1">
    <citation type="submission" date="2017-11" db="EMBL/GenBank/DDBJ databases">
        <title>Genomic Encyclopedia of Archaeal and Bacterial Type Strains, Phase II (KMG-II): From Individual Species to Whole Genera.</title>
        <authorList>
            <person name="Goeker M."/>
        </authorList>
    </citation>
    <scope>NUCLEOTIDE SEQUENCE [LARGE SCALE GENOMIC DNA]</scope>
    <source>
        <strain evidence="5 6">DSM 11115</strain>
    </source>
</reference>
<dbReference type="EMBL" id="PGFA01000003">
    <property type="protein sequence ID" value="PJJ53260.1"/>
    <property type="molecule type" value="Genomic_DNA"/>
</dbReference>
<organism evidence="5 6">
    <name type="scientific">Hymenobacter chitinivorans DSM 11115</name>
    <dbReference type="NCBI Taxonomy" id="1121954"/>
    <lineage>
        <taxon>Bacteria</taxon>
        <taxon>Pseudomonadati</taxon>
        <taxon>Bacteroidota</taxon>
        <taxon>Cytophagia</taxon>
        <taxon>Cytophagales</taxon>
        <taxon>Hymenobacteraceae</taxon>
        <taxon>Hymenobacter</taxon>
    </lineage>
</organism>
<feature type="transmembrane region" description="Helical" evidence="2">
    <location>
        <begin position="268"/>
        <end position="289"/>
    </location>
</feature>
<keyword evidence="6" id="KW-1185">Reference proteome</keyword>
<feature type="region of interest" description="Disordered" evidence="1">
    <location>
        <begin position="461"/>
        <end position="498"/>
    </location>
</feature>
<feature type="compositionally biased region" description="Gly residues" evidence="1">
    <location>
        <begin position="487"/>
        <end position="498"/>
    </location>
</feature>
<feature type="domain" description="TPM" evidence="4">
    <location>
        <begin position="46"/>
        <end position="169"/>
    </location>
</feature>
<dbReference type="Pfam" id="PF04536">
    <property type="entry name" value="TPM_phosphatase"/>
    <property type="match status" value="1"/>
</dbReference>
<accession>A0A2M9B5P3</accession>
<evidence type="ECO:0000313" key="5">
    <source>
        <dbReference type="EMBL" id="PJJ53260.1"/>
    </source>
</evidence>
<name>A0A2M9B5P3_9BACT</name>
<dbReference type="PANTHER" id="PTHR30373">
    <property type="entry name" value="UPF0603 PROTEIN YGCG"/>
    <property type="match status" value="1"/>
</dbReference>
<dbReference type="Gene3D" id="3.10.310.50">
    <property type="match status" value="1"/>
</dbReference>
<dbReference type="AlphaFoldDB" id="A0A2M9B5P3"/>
<keyword evidence="3" id="KW-0732">Signal</keyword>
<evidence type="ECO:0000313" key="6">
    <source>
        <dbReference type="Proteomes" id="UP000228535"/>
    </source>
</evidence>
<dbReference type="PANTHER" id="PTHR30373:SF2">
    <property type="entry name" value="UPF0603 PROTEIN YGCG"/>
    <property type="match status" value="1"/>
</dbReference>
<evidence type="ECO:0000256" key="2">
    <source>
        <dbReference type="SAM" id="Phobius"/>
    </source>
</evidence>
<feature type="transmembrane region" description="Helical" evidence="2">
    <location>
        <begin position="216"/>
        <end position="235"/>
    </location>
</feature>
<dbReference type="RefSeq" id="WP_170061901.1">
    <property type="nucleotide sequence ID" value="NZ_PGFA01000003.1"/>
</dbReference>
<comment type="caution">
    <text evidence="5">The sequence shown here is derived from an EMBL/GenBank/DDBJ whole genome shotgun (WGS) entry which is preliminary data.</text>
</comment>
<evidence type="ECO:0000259" key="4">
    <source>
        <dbReference type="Pfam" id="PF04536"/>
    </source>
</evidence>
<feature type="transmembrane region" description="Helical" evidence="2">
    <location>
        <begin position="242"/>
        <end position="262"/>
    </location>
</feature>
<evidence type="ECO:0000256" key="1">
    <source>
        <dbReference type="SAM" id="MobiDB-lite"/>
    </source>
</evidence>
<dbReference type="InterPro" id="IPR007621">
    <property type="entry name" value="TPM_dom"/>
</dbReference>
<evidence type="ECO:0000256" key="3">
    <source>
        <dbReference type="SAM" id="SignalP"/>
    </source>
</evidence>
<keyword evidence="2" id="KW-0472">Membrane</keyword>